<dbReference type="Pfam" id="PF16212">
    <property type="entry name" value="PhoLip_ATPase_C"/>
    <property type="match status" value="1"/>
</dbReference>
<keyword evidence="4" id="KW-1133">Transmembrane helix</keyword>
<dbReference type="InterPro" id="IPR032630">
    <property type="entry name" value="P_typ_ATPase_c"/>
</dbReference>
<dbReference type="VEuPathDB" id="VectorBase:LOC119169960"/>
<dbReference type="SUPFAM" id="SSF81665">
    <property type="entry name" value="Calcium ATPase, transmembrane domain M"/>
    <property type="match status" value="1"/>
</dbReference>
<keyword evidence="3" id="KW-0460">Magnesium</keyword>
<dbReference type="GO" id="GO:0140326">
    <property type="term" value="F:ATPase-coupled intramembrane lipid transporter activity"/>
    <property type="evidence" value="ECO:0007669"/>
    <property type="project" value="TreeGrafter"/>
</dbReference>
<name>A0A9J6DVA2_RHIMP</name>
<dbReference type="Proteomes" id="UP000821866">
    <property type="component" value="Unassembled WGS sequence"/>
</dbReference>
<organism evidence="6 7">
    <name type="scientific">Rhipicephalus microplus</name>
    <name type="common">Cattle tick</name>
    <name type="synonym">Boophilus microplus</name>
    <dbReference type="NCBI Taxonomy" id="6941"/>
    <lineage>
        <taxon>Eukaryota</taxon>
        <taxon>Metazoa</taxon>
        <taxon>Ecdysozoa</taxon>
        <taxon>Arthropoda</taxon>
        <taxon>Chelicerata</taxon>
        <taxon>Arachnida</taxon>
        <taxon>Acari</taxon>
        <taxon>Parasitiformes</taxon>
        <taxon>Ixodida</taxon>
        <taxon>Ixodoidea</taxon>
        <taxon>Ixodidae</taxon>
        <taxon>Rhipicephalinae</taxon>
        <taxon>Rhipicephalus</taxon>
        <taxon>Boophilus</taxon>
    </lineage>
</organism>
<dbReference type="GO" id="GO:0005886">
    <property type="term" value="C:plasma membrane"/>
    <property type="evidence" value="ECO:0007669"/>
    <property type="project" value="TreeGrafter"/>
</dbReference>
<keyword evidence="4" id="KW-0472">Membrane</keyword>
<evidence type="ECO:0000259" key="5">
    <source>
        <dbReference type="Pfam" id="PF16212"/>
    </source>
</evidence>
<protein>
    <recommendedName>
        <fullName evidence="5">P-type ATPase C-terminal domain-containing protein</fullName>
    </recommendedName>
</protein>
<gene>
    <name evidence="6" type="ORF">HPB51_016784</name>
</gene>
<keyword evidence="2" id="KW-0479">Metal-binding</keyword>
<evidence type="ECO:0000313" key="6">
    <source>
        <dbReference type="EMBL" id="KAH8026181.1"/>
    </source>
</evidence>
<dbReference type="InterPro" id="IPR023298">
    <property type="entry name" value="ATPase_P-typ_TM_dom_sf"/>
</dbReference>
<evidence type="ECO:0000256" key="1">
    <source>
        <dbReference type="ARBA" id="ARBA00004141"/>
    </source>
</evidence>
<feature type="transmembrane region" description="Helical" evidence="4">
    <location>
        <begin position="108"/>
        <end position="129"/>
    </location>
</feature>
<feature type="domain" description="P-type ATPase C-terminal" evidence="5">
    <location>
        <begin position="1"/>
        <end position="86"/>
    </location>
</feature>
<evidence type="ECO:0000256" key="2">
    <source>
        <dbReference type="ARBA" id="ARBA00022723"/>
    </source>
</evidence>
<proteinExistence type="predicted"/>
<feature type="transmembrane region" description="Helical" evidence="4">
    <location>
        <begin position="37"/>
        <end position="57"/>
    </location>
</feature>
<comment type="subcellular location">
    <subcellularLocation>
        <location evidence="1">Membrane</location>
        <topology evidence="1">Multi-pass membrane protein</topology>
    </subcellularLocation>
</comment>
<evidence type="ECO:0000313" key="7">
    <source>
        <dbReference type="Proteomes" id="UP000821866"/>
    </source>
</evidence>
<dbReference type="GO" id="GO:0045332">
    <property type="term" value="P:phospholipid translocation"/>
    <property type="evidence" value="ECO:0007669"/>
    <property type="project" value="TreeGrafter"/>
</dbReference>
<feature type="transmembrane region" description="Helical" evidence="4">
    <location>
        <begin position="12"/>
        <end position="31"/>
    </location>
</feature>
<dbReference type="EMBL" id="JABSTU010000007">
    <property type="protein sequence ID" value="KAH8026181.1"/>
    <property type="molecule type" value="Genomic_DNA"/>
</dbReference>
<sequence>MCRLILYSFHKNICLYVIELWFAAVSGWSGQTLFERWSIGMYNVMFTAAPPLAIGLFDRTCSAEVMMKYPALYKSSQNAEGFNAKYVVVTVCLKAGLEMNSWTWPVHMAIWGSIAMWILFLLIYCNMWPMLPIGPDMAGMHVMIFSSGIFWMGLVIIPFMALLADVIVIVIRRSCFKSLTEAVRESEITHADPGPVILQGTKQKYVFSYLVS</sequence>
<feature type="transmembrane region" description="Helical" evidence="4">
    <location>
        <begin position="149"/>
        <end position="171"/>
    </location>
</feature>
<dbReference type="AlphaFoldDB" id="A0A9J6DVA2"/>
<dbReference type="GO" id="GO:0005802">
    <property type="term" value="C:trans-Golgi network"/>
    <property type="evidence" value="ECO:0007669"/>
    <property type="project" value="TreeGrafter"/>
</dbReference>
<reference evidence="6" key="2">
    <citation type="submission" date="2021-09" db="EMBL/GenBank/DDBJ databases">
        <authorList>
            <person name="Jia N."/>
            <person name="Wang J."/>
            <person name="Shi W."/>
            <person name="Du L."/>
            <person name="Sun Y."/>
            <person name="Zhan W."/>
            <person name="Jiang J."/>
            <person name="Wang Q."/>
            <person name="Zhang B."/>
            <person name="Ji P."/>
            <person name="Sakyi L.B."/>
            <person name="Cui X."/>
            <person name="Yuan T."/>
            <person name="Jiang B."/>
            <person name="Yang W."/>
            <person name="Lam T.T.-Y."/>
            <person name="Chang Q."/>
            <person name="Ding S."/>
            <person name="Wang X."/>
            <person name="Zhu J."/>
            <person name="Ruan X."/>
            <person name="Zhao L."/>
            <person name="Wei J."/>
            <person name="Que T."/>
            <person name="Du C."/>
            <person name="Cheng J."/>
            <person name="Dai P."/>
            <person name="Han X."/>
            <person name="Huang E."/>
            <person name="Gao Y."/>
            <person name="Liu J."/>
            <person name="Shao H."/>
            <person name="Ye R."/>
            <person name="Li L."/>
            <person name="Wei W."/>
            <person name="Wang X."/>
            <person name="Wang C."/>
            <person name="Huo Q."/>
            <person name="Li W."/>
            <person name="Guo W."/>
            <person name="Chen H."/>
            <person name="Chen S."/>
            <person name="Zhou L."/>
            <person name="Zhou L."/>
            <person name="Ni X."/>
            <person name="Tian J."/>
            <person name="Zhou Y."/>
            <person name="Sheng Y."/>
            <person name="Liu T."/>
            <person name="Pan Y."/>
            <person name="Xia L."/>
            <person name="Li J."/>
            <person name="Zhao F."/>
            <person name="Cao W."/>
        </authorList>
    </citation>
    <scope>NUCLEOTIDE SEQUENCE</scope>
    <source>
        <strain evidence="6">Rmic-2018</strain>
        <tissue evidence="6">Larvae</tissue>
    </source>
</reference>
<evidence type="ECO:0000256" key="4">
    <source>
        <dbReference type="SAM" id="Phobius"/>
    </source>
</evidence>
<accession>A0A9J6DVA2</accession>
<keyword evidence="7" id="KW-1185">Reference proteome</keyword>
<evidence type="ECO:0000256" key="3">
    <source>
        <dbReference type="ARBA" id="ARBA00022842"/>
    </source>
</evidence>
<reference evidence="6" key="1">
    <citation type="journal article" date="2020" name="Cell">
        <title>Large-Scale Comparative Analyses of Tick Genomes Elucidate Their Genetic Diversity and Vector Capacities.</title>
        <authorList>
            <consortium name="Tick Genome and Microbiome Consortium (TIGMIC)"/>
            <person name="Jia N."/>
            <person name="Wang J."/>
            <person name="Shi W."/>
            <person name="Du L."/>
            <person name="Sun Y."/>
            <person name="Zhan W."/>
            <person name="Jiang J.F."/>
            <person name="Wang Q."/>
            <person name="Zhang B."/>
            <person name="Ji P."/>
            <person name="Bell-Sakyi L."/>
            <person name="Cui X.M."/>
            <person name="Yuan T.T."/>
            <person name="Jiang B.G."/>
            <person name="Yang W.F."/>
            <person name="Lam T.T."/>
            <person name="Chang Q.C."/>
            <person name="Ding S.J."/>
            <person name="Wang X.J."/>
            <person name="Zhu J.G."/>
            <person name="Ruan X.D."/>
            <person name="Zhao L."/>
            <person name="Wei J.T."/>
            <person name="Ye R.Z."/>
            <person name="Que T.C."/>
            <person name="Du C.H."/>
            <person name="Zhou Y.H."/>
            <person name="Cheng J.X."/>
            <person name="Dai P.F."/>
            <person name="Guo W.B."/>
            <person name="Han X.H."/>
            <person name="Huang E.J."/>
            <person name="Li L.F."/>
            <person name="Wei W."/>
            <person name="Gao Y.C."/>
            <person name="Liu J.Z."/>
            <person name="Shao H.Z."/>
            <person name="Wang X."/>
            <person name="Wang C.C."/>
            <person name="Yang T.C."/>
            <person name="Huo Q.B."/>
            <person name="Li W."/>
            <person name="Chen H.Y."/>
            <person name="Chen S.E."/>
            <person name="Zhou L.G."/>
            <person name="Ni X.B."/>
            <person name="Tian J.H."/>
            <person name="Sheng Y."/>
            <person name="Liu T."/>
            <person name="Pan Y.S."/>
            <person name="Xia L.Y."/>
            <person name="Li J."/>
            <person name="Zhao F."/>
            <person name="Cao W.C."/>
        </authorList>
    </citation>
    <scope>NUCLEOTIDE SEQUENCE</scope>
    <source>
        <strain evidence="6">Rmic-2018</strain>
    </source>
</reference>
<keyword evidence="4" id="KW-0812">Transmembrane</keyword>
<dbReference type="GO" id="GO:0046872">
    <property type="term" value="F:metal ion binding"/>
    <property type="evidence" value="ECO:0007669"/>
    <property type="project" value="UniProtKB-KW"/>
</dbReference>
<dbReference type="PANTHER" id="PTHR24092:SF150">
    <property type="entry name" value="PHOSPHOLIPID-TRANSPORTING ATPASE"/>
    <property type="match status" value="1"/>
</dbReference>
<comment type="caution">
    <text evidence="6">The sequence shown here is derived from an EMBL/GenBank/DDBJ whole genome shotgun (WGS) entry which is preliminary data.</text>
</comment>
<dbReference type="PANTHER" id="PTHR24092">
    <property type="entry name" value="PROBABLE PHOSPHOLIPID-TRANSPORTING ATPASE"/>
    <property type="match status" value="1"/>
</dbReference>